<reference evidence="2" key="1">
    <citation type="submission" date="2019-04" db="EMBL/GenBank/DDBJ databases">
        <title>Genome assembly of Zosterops borbonicus 15179.</title>
        <authorList>
            <person name="Leroy T."/>
            <person name="Anselmetti Y."/>
            <person name="Tilak M.-K."/>
            <person name="Nabholz B."/>
        </authorList>
    </citation>
    <scope>NUCLEOTIDE SEQUENCE</scope>
    <source>
        <strain evidence="2">HGM_15179</strain>
        <tissue evidence="2">Muscle</tissue>
    </source>
</reference>
<name>A0A8K1GNK2_9PASS</name>
<dbReference type="EMBL" id="SWJQ01000143">
    <property type="protein sequence ID" value="TRZ20665.1"/>
    <property type="molecule type" value="Genomic_DNA"/>
</dbReference>
<evidence type="ECO:0000313" key="2">
    <source>
        <dbReference type="EMBL" id="TRZ20665.1"/>
    </source>
</evidence>
<comment type="caution">
    <text evidence="2">The sequence shown here is derived from an EMBL/GenBank/DDBJ whole genome shotgun (WGS) entry which is preliminary data.</text>
</comment>
<sequence length="143" mass="15113">MDHYFLLLEEETKNRHSQQLKVLQSQASACNVGIINTKQKSCPRCGLAANSHESLGIPPAGVPGGIQAGSLSAGGAELSVPVEKEKLRSKDTAAAASPAQPSLASPDPALRRGCTFLTSIAHKPRGTSSIPCKHRDLPLPRVW</sequence>
<evidence type="ECO:0000313" key="3">
    <source>
        <dbReference type="Proteomes" id="UP000796761"/>
    </source>
</evidence>
<accession>A0A8K1GNK2</accession>
<evidence type="ECO:0000256" key="1">
    <source>
        <dbReference type="SAM" id="MobiDB-lite"/>
    </source>
</evidence>
<feature type="compositionally biased region" description="Low complexity" evidence="1">
    <location>
        <begin position="93"/>
        <end position="108"/>
    </location>
</feature>
<gene>
    <name evidence="2" type="ORF">HGM15179_006473</name>
</gene>
<proteinExistence type="predicted"/>
<keyword evidence="3" id="KW-1185">Reference proteome</keyword>
<dbReference type="Proteomes" id="UP000796761">
    <property type="component" value="Unassembled WGS sequence"/>
</dbReference>
<dbReference type="AlphaFoldDB" id="A0A8K1GNK2"/>
<protein>
    <submittedName>
        <fullName evidence="2">Uncharacterized protein</fullName>
    </submittedName>
</protein>
<feature type="region of interest" description="Disordered" evidence="1">
    <location>
        <begin position="84"/>
        <end position="108"/>
    </location>
</feature>
<organism evidence="2 3">
    <name type="scientific">Zosterops borbonicus</name>
    <dbReference type="NCBI Taxonomy" id="364589"/>
    <lineage>
        <taxon>Eukaryota</taxon>
        <taxon>Metazoa</taxon>
        <taxon>Chordata</taxon>
        <taxon>Craniata</taxon>
        <taxon>Vertebrata</taxon>
        <taxon>Euteleostomi</taxon>
        <taxon>Archelosauria</taxon>
        <taxon>Archosauria</taxon>
        <taxon>Dinosauria</taxon>
        <taxon>Saurischia</taxon>
        <taxon>Theropoda</taxon>
        <taxon>Coelurosauria</taxon>
        <taxon>Aves</taxon>
        <taxon>Neognathae</taxon>
        <taxon>Neoaves</taxon>
        <taxon>Telluraves</taxon>
        <taxon>Australaves</taxon>
        <taxon>Passeriformes</taxon>
        <taxon>Sylvioidea</taxon>
        <taxon>Zosteropidae</taxon>
        <taxon>Zosterops</taxon>
    </lineage>
</organism>